<comment type="caution">
    <text evidence="4">The sequence shown here is derived from an EMBL/GenBank/DDBJ whole genome shotgun (WGS) entry which is preliminary data.</text>
</comment>
<feature type="domain" description="GH16" evidence="3">
    <location>
        <begin position="436"/>
        <end position="770"/>
    </location>
</feature>
<dbReference type="Gene3D" id="2.60.120.200">
    <property type="match status" value="1"/>
</dbReference>
<dbReference type="InterPro" id="IPR000757">
    <property type="entry name" value="Beta-glucanase-like"/>
</dbReference>
<dbReference type="Pfam" id="PF00722">
    <property type="entry name" value="Glyco_hydro_16"/>
    <property type="match status" value="1"/>
</dbReference>
<dbReference type="InParanoid" id="A0A286U664"/>
<dbReference type="PANTHER" id="PTHR10963">
    <property type="entry name" value="GLYCOSYL HYDROLASE-RELATED"/>
    <property type="match status" value="1"/>
</dbReference>
<feature type="region of interest" description="Disordered" evidence="2">
    <location>
        <begin position="280"/>
        <end position="343"/>
    </location>
</feature>
<keyword evidence="5" id="KW-1185">Reference proteome</keyword>
<dbReference type="InterPro" id="IPR050546">
    <property type="entry name" value="Glycosyl_Hydrlase_16"/>
</dbReference>
<evidence type="ECO:0000259" key="3">
    <source>
        <dbReference type="PROSITE" id="PS51762"/>
    </source>
</evidence>
<comment type="similarity">
    <text evidence="1">Belongs to the glycosyl hydrolase 16 family.</text>
</comment>
<dbReference type="PROSITE" id="PS51762">
    <property type="entry name" value="GH16_2"/>
    <property type="match status" value="1"/>
</dbReference>
<sequence>MIDRLASISRKLSSASRHLTLKKNSIEQERKYCSLELLLKQHPADAVEAVEPGGVAPTRQNHYHLEWKNFILIRAPMLPFPGCFEATPPYQFPIEEVEEFTSFYFENYMHPNFVFIDTPATYDESSFESYGLPRNALRSSISSRTAVPLPAPTHVHTAHSTILEYDQETDVIVDTCPPTPGDPFRTPTGSAHASMHNIAFVELAGATVSQLSIHSPSYGFANLASGQGSAPLTRVSTAPGSISDIASGSGTRGTPPVPPFPPHLKRASRSSTGIDVIAIEPVPTTPPANPPHQRRESFAAPKMYRPSSAVSVGPNGRRFSQRPGTGGTAGSSTHLTPPGSAHSLSTDKIVSGAAFTLVKDRKVPALPGKRMACQMLEPDTVIEKPWIAKPERRSRISYWLTILLALFGIASSFLRCWYGAKDIQLLDGNLCMVFEDDFDGDTIDTNKWSWDVSLDGFGNGEFEMTTNSANNSFIEDGILYIVPTLTSDVIGTSAVFDGHTFNITGCTAANSTGCGAVSNITTRTVINPVQSARLTTRNATGGSIGYGKVEIRAKVATGDWIWPALWMLPVDNTYGDWPLSGEIDIMEARGNNRFYPAQGVNFVRGSLNWGPLSWLNEGFRTFGWWDKRRRSFDQDFHTYSLEWSDKFIRVYVDTRLQLMLHVTFNEPFFQRGKFPPTVFNGTSEIPVPNPWGLDSFSAPFDQQFYLIMNVAVGGTNGWFPDNVGDKPWLDKSDSAMYDFARAQDEWYSTWPQDPRERGMAVDYVKMWQLC</sequence>
<evidence type="ECO:0000256" key="2">
    <source>
        <dbReference type="SAM" id="MobiDB-lite"/>
    </source>
</evidence>
<evidence type="ECO:0000256" key="1">
    <source>
        <dbReference type="ARBA" id="ARBA00006865"/>
    </source>
</evidence>
<keyword evidence="4" id="KW-0378">Hydrolase</keyword>
<dbReference type="InterPro" id="IPR013320">
    <property type="entry name" value="ConA-like_dom_sf"/>
</dbReference>
<organism evidence="4 5">
    <name type="scientific">Pyrrhoderma noxium</name>
    <dbReference type="NCBI Taxonomy" id="2282107"/>
    <lineage>
        <taxon>Eukaryota</taxon>
        <taxon>Fungi</taxon>
        <taxon>Dikarya</taxon>
        <taxon>Basidiomycota</taxon>
        <taxon>Agaricomycotina</taxon>
        <taxon>Agaricomycetes</taxon>
        <taxon>Hymenochaetales</taxon>
        <taxon>Hymenochaetaceae</taxon>
        <taxon>Pyrrhoderma</taxon>
    </lineage>
</organism>
<gene>
    <name evidence="4" type="ORF">PNOK_0960000</name>
</gene>
<dbReference type="EMBL" id="NBII01000011">
    <property type="protein sequence ID" value="PAV15047.1"/>
    <property type="molecule type" value="Genomic_DNA"/>
</dbReference>
<dbReference type="GO" id="GO:0005975">
    <property type="term" value="P:carbohydrate metabolic process"/>
    <property type="evidence" value="ECO:0007669"/>
    <property type="project" value="InterPro"/>
</dbReference>
<dbReference type="GO" id="GO:0004553">
    <property type="term" value="F:hydrolase activity, hydrolyzing O-glycosyl compounds"/>
    <property type="evidence" value="ECO:0007669"/>
    <property type="project" value="InterPro"/>
</dbReference>
<dbReference type="PANTHER" id="PTHR10963:SF55">
    <property type="entry name" value="GLYCOSIDE HYDROLASE FAMILY 16 PROTEIN"/>
    <property type="match status" value="1"/>
</dbReference>
<dbReference type="Proteomes" id="UP000217199">
    <property type="component" value="Unassembled WGS sequence"/>
</dbReference>
<reference evidence="4 5" key="1">
    <citation type="journal article" date="2017" name="Mol. Ecol.">
        <title>Comparative and population genomic landscape of Phellinus noxius: A hypervariable fungus causing root rot in trees.</title>
        <authorList>
            <person name="Chung C.L."/>
            <person name="Lee T.J."/>
            <person name="Akiba M."/>
            <person name="Lee H.H."/>
            <person name="Kuo T.H."/>
            <person name="Liu D."/>
            <person name="Ke H.M."/>
            <person name="Yokoi T."/>
            <person name="Roa M.B."/>
            <person name="Lu M.J."/>
            <person name="Chang Y.Y."/>
            <person name="Ann P.J."/>
            <person name="Tsai J.N."/>
            <person name="Chen C.Y."/>
            <person name="Tzean S.S."/>
            <person name="Ota Y."/>
            <person name="Hattori T."/>
            <person name="Sahashi N."/>
            <person name="Liou R.F."/>
            <person name="Kikuchi T."/>
            <person name="Tsai I.J."/>
        </authorList>
    </citation>
    <scope>NUCLEOTIDE SEQUENCE [LARGE SCALE GENOMIC DNA]</scope>
    <source>
        <strain evidence="4 5">FFPRI411160</strain>
    </source>
</reference>
<evidence type="ECO:0000313" key="4">
    <source>
        <dbReference type="EMBL" id="PAV15047.1"/>
    </source>
</evidence>
<protein>
    <submittedName>
        <fullName evidence="4">Glycoside hydrolase family 16</fullName>
    </submittedName>
</protein>
<dbReference type="OrthoDB" id="4781at2759"/>
<proteinExistence type="inferred from homology"/>
<dbReference type="STRING" id="2282107.A0A286U664"/>
<accession>A0A286U664</accession>
<evidence type="ECO:0000313" key="5">
    <source>
        <dbReference type="Proteomes" id="UP000217199"/>
    </source>
</evidence>
<dbReference type="SUPFAM" id="SSF49899">
    <property type="entry name" value="Concanavalin A-like lectins/glucanases"/>
    <property type="match status" value="1"/>
</dbReference>
<dbReference type="AlphaFoldDB" id="A0A286U664"/>
<feature type="region of interest" description="Disordered" evidence="2">
    <location>
        <begin position="245"/>
        <end position="267"/>
    </location>
</feature>
<name>A0A286U664_9AGAM</name>